<evidence type="ECO:0000256" key="1">
    <source>
        <dbReference type="ARBA" id="ARBA00008343"/>
    </source>
</evidence>
<dbReference type="SMART" id="SM00478">
    <property type="entry name" value="ENDO3c"/>
    <property type="match status" value="1"/>
</dbReference>
<dbReference type="Pfam" id="PF10576">
    <property type="entry name" value="EndIII_4Fe-2S"/>
    <property type="match status" value="1"/>
</dbReference>
<dbReference type="InterPro" id="IPR004036">
    <property type="entry name" value="Endonuclease-III-like_CS2"/>
</dbReference>
<organism evidence="14 15">
    <name type="scientific">candidate division WWE3 bacterium GW2011_GWB1_41_6</name>
    <dbReference type="NCBI Taxonomy" id="1619112"/>
    <lineage>
        <taxon>Bacteria</taxon>
        <taxon>Katanobacteria</taxon>
    </lineage>
</organism>
<name>A0A0G0WNV0_UNCKA</name>
<keyword evidence="11 12" id="KW-0326">Glycosidase</keyword>
<evidence type="ECO:0000256" key="8">
    <source>
        <dbReference type="ARBA" id="ARBA00023125"/>
    </source>
</evidence>
<evidence type="ECO:0000256" key="2">
    <source>
        <dbReference type="ARBA" id="ARBA00022485"/>
    </source>
</evidence>
<protein>
    <recommendedName>
        <fullName evidence="12">Endonuclease III</fullName>
        <ecNumber evidence="12">4.2.99.18</ecNumber>
    </recommendedName>
    <alternativeName>
        <fullName evidence="12">DNA-(apurinic or apyrimidinic site) lyase</fullName>
    </alternativeName>
</protein>
<keyword evidence="14" id="KW-0255">Endonuclease</keyword>
<keyword evidence="3 12" id="KW-0479">Metal-binding</keyword>
<evidence type="ECO:0000256" key="10">
    <source>
        <dbReference type="ARBA" id="ARBA00023239"/>
    </source>
</evidence>
<evidence type="ECO:0000256" key="6">
    <source>
        <dbReference type="ARBA" id="ARBA00023004"/>
    </source>
</evidence>
<dbReference type="FunFam" id="1.10.1670.10:FF:000001">
    <property type="entry name" value="Endonuclease III"/>
    <property type="match status" value="1"/>
</dbReference>
<feature type="binding site" evidence="12">
    <location>
        <position position="189"/>
    </location>
    <ligand>
        <name>[4Fe-4S] cluster</name>
        <dbReference type="ChEBI" id="CHEBI:49883"/>
    </ligand>
</feature>
<dbReference type="SMART" id="SM00525">
    <property type="entry name" value="FES"/>
    <property type="match status" value="1"/>
</dbReference>
<evidence type="ECO:0000256" key="5">
    <source>
        <dbReference type="ARBA" id="ARBA00022801"/>
    </source>
</evidence>
<evidence type="ECO:0000256" key="3">
    <source>
        <dbReference type="ARBA" id="ARBA00022723"/>
    </source>
</evidence>
<dbReference type="EMBL" id="LCBS01000044">
    <property type="protein sequence ID" value="KKS14484.1"/>
    <property type="molecule type" value="Genomic_DNA"/>
</dbReference>
<dbReference type="InterPro" id="IPR003265">
    <property type="entry name" value="HhH-GPD_domain"/>
</dbReference>
<comment type="cofactor">
    <cofactor evidence="12">
        <name>[4Fe-4S] cluster</name>
        <dbReference type="ChEBI" id="CHEBI:49883"/>
    </cofactor>
    <text evidence="12">Binds 1 [4Fe-4S] cluster.</text>
</comment>
<dbReference type="InterPro" id="IPR005759">
    <property type="entry name" value="Nth"/>
</dbReference>
<dbReference type="PANTHER" id="PTHR10359">
    <property type="entry name" value="A/G-SPECIFIC ADENINE GLYCOSYLASE/ENDONUCLEASE III"/>
    <property type="match status" value="1"/>
</dbReference>
<dbReference type="Gene3D" id="1.10.1670.10">
    <property type="entry name" value="Helix-hairpin-Helix base-excision DNA repair enzymes (C-terminal)"/>
    <property type="match status" value="1"/>
</dbReference>
<comment type="caution">
    <text evidence="14">The sequence shown here is derived from an EMBL/GenBank/DDBJ whole genome shotgun (WGS) entry which is preliminary data.</text>
</comment>
<keyword evidence="4 12" id="KW-0227">DNA damage</keyword>
<feature type="domain" description="HhH-GPD" evidence="13">
    <location>
        <begin position="39"/>
        <end position="187"/>
    </location>
</feature>
<keyword evidence="8 12" id="KW-0238">DNA-binding</keyword>
<keyword evidence="9 12" id="KW-0234">DNA repair</keyword>
<dbReference type="EC" id="4.2.99.18" evidence="12"/>
<gene>
    <name evidence="12" type="primary">nth</name>
    <name evidence="14" type="ORF">UU72_C0044G0005</name>
</gene>
<keyword evidence="10 12" id="KW-0456">Lyase</keyword>
<dbReference type="PROSITE" id="PS01155">
    <property type="entry name" value="ENDONUCLEASE_III_2"/>
    <property type="match status" value="1"/>
</dbReference>
<accession>A0A0G0WNV0</accession>
<dbReference type="CDD" id="cd00056">
    <property type="entry name" value="ENDO3c"/>
    <property type="match status" value="1"/>
</dbReference>
<dbReference type="GO" id="GO:0046872">
    <property type="term" value="F:metal ion binding"/>
    <property type="evidence" value="ECO:0007669"/>
    <property type="project" value="UniProtKB-KW"/>
</dbReference>
<evidence type="ECO:0000256" key="11">
    <source>
        <dbReference type="ARBA" id="ARBA00023295"/>
    </source>
</evidence>
<dbReference type="GO" id="GO:0006285">
    <property type="term" value="P:base-excision repair, AP site formation"/>
    <property type="evidence" value="ECO:0007669"/>
    <property type="project" value="TreeGrafter"/>
</dbReference>
<dbReference type="Proteomes" id="UP000034163">
    <property type="component" value="Unassembled WGS sequence"/>
</dbReference>
<dbReference type="HAMAP" id="MF_00942">
    <property type="entry name" value="Nth"/>
    <property type="match status" value="1"/>
</dbReference>
<dbReference type="InterPro" id="IPR000445">
    <property type="entry name" value="HhH_motif"/>
</dbReference>
<dbReference type="Pfam" id="PF00633">
    <property type="entry name" value="HHH"/>
    <property type="match status" value="1"/>
</dbReference>
<feature type="binding site" evidence="12">
    <location>
        <position position="196"/>
    </location>
    <ligand>
        <name>[4Fe-4S] cluster</name>
        <dbReference type="ChEBI" id="CHEBI:49883"/>
    </ligand>
</feature>
<comment type="function">
    <text evidence="12">DNA repair enzyme that has both DNA N-glycosylase activity and AP-lyase activity. The DNA N-glycosylase activity releases various damaged pyrimidines from DNA by cleaving the N-glycosidic bond, leaving an AP (apurinic/apyrimidinic) site. The AP-lyase activity cleaves the phosphodiester bond 3' to the AP site by a beta-elimination, leaving a 3'-terminal unsaturated sugar and a product with a terminal 5'-phosphate.</text>
</comment>
<dbReference type="PATRIC" id="fig|1619112.3.peg.1039"/>
<dbReference type="InterPro" id="IPR003651">
    <property type="entry name" value="Endonuclease3_FeS-loop_motif"/>
</dbReference>
<sequence>MELSNRALEIAKTLNQAYPLPKTELTHINEMQLFVAVMLSAQTTDKKVNQITPTLFEKYKTWEDIANANLAELQKDIHGVNFHLGKADRMIKAAQVILRDYGGVLPKTIPELVKIPGIARKSANVIMQELWDIAEGVVVDTHVTRVSNRLGLTNHTDAVKIEQDLMRLIPKKYWRNFSGALVLHGRYVCTARKPKCSGCVLNKLCPSAFTFE</sequence>
<keyword evidence="7 12" id="KW-0411">Iron-sulfur</keyword>
<dbReference type="InterPro" id="IPR023170">
    <property type="entry name" value="HhH_base_excis_C"/>
</dbReference>
<evidence type="ECO:0000256" key="9">
    <source>
        <dbReference type="ARBA" id="ARBA00023204"/>
    </source>
</evidence>
<dbReference type="PANTHER" id="PTHR10359:SF18">
    <property type="entry name" value="ENDONUCLEASE III"/>
    <property type="match status" value="1"/>
</dbReference>
<comment type="catalytic activity">
    <reaction evidence="12">
        <text>2'-deoxyribonucleotide-(2'-deoxyribose 5'-phosphate)-2'-deoxyribonucleotide-DNA = a 3'-end 2'-deoxyribonucleotide-(2,3-dehydro-2,3-deoxyribose 5'-phosphate)-DNA + a 5'-end 5'-phospho-2'-deoxyribonucleoside-DNA + H(+)</text>
        <dbReference type="Rhea" id="RHEA:66592"/>
        <dbReference type="Rhea" id="RHEA-COMP:13180"/>
        <dbReference type="Rhea" id="RHEA-COMP:16897"/>
        <dbReference type="Rhea" id="RHEA-COMP:17067"/>
        <dbReference type="ChEBI" id="CHEBI:15378"/>
        <dbReference type="ChEBI" id="CHEBI:136412"/>
        <dbReference type="ChEBI" id="CHEBI:157695"/>
        <dbReference type="ChEBI" id="CHEBI:167181"/>
        <dbReference type="EC" id="4.2.99.18"/>
    </reaction>
</comment>
<evidence type="ECO:0000256" key="7">
    <source>
        <dbReference type="ARBA" id="ARBA00023014"/>
    </source>
</evidence>
<feature type="binding site" evidence="12">
    <location>
        <position position="199"/>
    </location>
    <ligand>
        <name>[4Fe-4S] cluster</name>
        <dbReference type="ChEBI" id="CHEBI:49883"/>
    </ligand>
</feature>
<dbReference type="GO" id="GO:0140078">
    <property type="term" value="F:class I DNA-(apurinic or apyrimidinic site) endonuclease activity"/>
    <property type="evidence" value="ECO:0007669"/>
    <property type="project" value="UniProtKB-EC"/>
</dbReference>
<keyword evidence="6 12" id="KW-0408">Iron</keyword>
<dbReference type="NCBIfam" id="TIGR01083">
    <property type="entry name" value="nth"/>
    <property type="match status" value="1"/>
</dbReference>
<evidence type="ECO:0000313" key="15">
    <source>
        <dbReference type="Proteomes" id="UP000034163"/>
    </source>
</evidence>
<keyword evidence="5 12" id="KW-0378">Hydrolase</keyword>
<proteinExistence type="inferred from homology"/>
<dbReference type="PROSITE" id="PS00764">
    <property type="entry name" value="ENDONUCLEASE_III_1"/>
    <property type="match status" value="1"/>
</dbReference>
<dbReference type="AlphaFoldDB" id="A0A0G0WNV0"/>
<dbReference type="GO" id="GO:0003677">
    <property type="term" value="F:DNA binding"/>
    <property type="evidence" value="ECO:0007669"/>
    <property type="project" value="UniProtKB-UniRule"/>
</dbReference>
<evidence type="ECO:0000256" key="4">
    <source>
        <dbReference type="ARBA" id="ARBA00022763"/>
    </source>
</evidence>
<dbReference type="PIRSF" id="PIRSF001435">
    <property type="entry name" value="Nth"/>
    <property type="match status" value="1"/>
</dbReference>
<dbReference type="InterPro" id="IPR011257">
    <property type="entry name" value="DNA_glycosylase"/>
</dbReference>
<evidence type="ECO:0000256" key="12">
    <source>
        <dbReference type="HAMAP-Rule" id="MF_00942"/>
    </source>
</evidence>
<evidence type="ECO:0000313" key="14">
    <source>
        <dbReference type="EMBL" id="KKS14484.1"/>
    </source>
</evidence>
<dbReference type="GO" id="GO:0051539">
    <property type="term" value="F:4 iron, 4 sulfur cluster binding"/>
    <property type="evidence" value="ECO:0007669"/>
    <property type="project" value="UniProtKB-UniRule"/>
</dbReference>
<dbReference type="InterPro" id="IPR004035">
    <property type="entry name" value="Endouclease-III_FeS-bd_BS"/>
</dbReference>
<keyword evidence="14" id="KW-0540">Nuclease</keyword>
<dbReference type="FunFam" id="1.10.340.30:FF:000001">
    <property type="entry name" value="Endonuclease III"/>
    <property type="match status" value="1"/>
</dbReference>
<keyword evidence="2 12" id="KW-0004">4Fe-4S</keyword>
<dbReference type="GO" id="GO:0019104">
    <property type="term" value="F:DNA N-glycosylase activity"/>
    <property type="evidence" value="ECO:0007669"/>
    <property type="project" value="UniProtKB-UniRule"/>
</dbReference>
<reference evidence="14 15" key="1">
    <citation type="journal article" date="2015" name="Nature">
        <title>rRNA introns, odd ribosomes, and small enigmatic genomes across a large radiation of phyla.</title>
        <authorList>
            <person name="Brown C.T."/>
            <person name="Hug L.A."/>
            <person name="Thomas B.C."/>
            <person name="Sharon I."/>
            <person name="Castelle C.J."/>
            <person name="Singh A."/>
            <person name="Wilkins M.J."/>
            <person name="Williams K.H."/>
            <person name="Banfield J.F."/>
        </authorList>
    </citation>
    <scope>NUCLEOTIDE SEQUENCE [LARGE SCALE GENOMIC DNA]</scope>
</reference>
<dbReference type="Gene3D" id="1.10.340.30">
    <property type="entry name" value="Hypothetical protein, domain 2"/>
    <property type="match status" value="1"/>
</dbReference>
<dbReference type="Pfam" id="PF00730">
    <property type="entry name" value="HhH-GPD"/>
    <property type="match status" value="1"/>
</dbReference>
<evidence type="ECO:0000259" key="13">
    <source>
        <dbReference type="SMART" id="SM00478"/>
    </source>
</evidence>
<feature type="binding site" evidence="12">
    <location>
        <position position="205"/>
    </location>
    <ligand>
        <name>[4Fe-4S] cluster</name>
        <dbReference type="ChEBI" id="CHEBI:49883"/>
    </ligand>
</feature>
<comment type="similarity">
    <text evidence="1 12">Belongs to the Nth/MutY family.</text>
</comment>
<dbReference type="SUPFAM" id="SSF48150">
    <property type="entry name" value="DNA-glycosylase"/>
    <property type="match status" value="1"/>
</dbReference>